<dbReference type="KEGG" id="clec:106661843"/>
<keyword evidence="11" id="KW-0067">ATP-binding</keyword>
<dbReference type="SUPFAM" id="SSF56112">
    <property type="entry name" value="Protein kinase-like (PK-like)"/>
    <property type="match status" value="1"/>
</dbReference>
<dbReference type="InterPro" id="IPR015433">
    <property type="entry name" value="PI3/4_kinase"/>
</dbReference>
<dbReference type="RefSeq" id="XP_014241029.1">
    <property type="nucleotide sequence ID" value="XM_014385543.2"/>
</dbReference>
<keyword evidence="9" id="KW-0547">Nucleotide-binding</keyword>
<dbReference type="PROSITE" id="PS00916">
    <property type="entry name" value="PI3_4_KINASE_2"/>
    <property type="match status" value="1"/>
</dbReference>
<dbReference type="Pfam" id="PF00454">
    <property type="entry name" value="PI3_PI4_kinase"/>
    <property type="match status" value="1"/>
</dbReference>
<evidence type="ECO:0000256" key="6">
    <source>
        <dbReference type="ARBA" id="ARBA00022490"/>
    </source>
</evidence>
<sequence>MLNGDRLFVRKTVQQLARSLAAIKDAPWEKVSTIYNLCPQEVSQGVYVLDQRNQDAVIALGLYHLESGLQHSDKIVPYFLKLLKGLPKSLWPEDTWALPTDRTPLPERFSFCLNTLLSDIAAKDPNLTEEIISSQVKFLSDLTSLIKADASGLQKSESNESVEKKINAHGNIIDKDTIEDIDVFWAVINENPSPVSHSESHRRSHSLVVEVLNNVIDNMKIKNSPESENTKILSFNSTILDSGLGDELENLHFGGVCRIILPILFGLARSLGRFSGQDPPLLCRIFPKPEKPTPITPRQPSDSGKKKSFTNFRSIIPKSLSGNLNLTTLDILTLSYLDPSSDMTALCSGVSQQLPITYDPTTYYFSKFGSSFYQATHTRMTVVEKRPSIQFSIAHLQSVLACAKKLLTPDLLATLDSQASTIFYSGQVRVFPYRSVSETLNLVLVSLLRELLKYQTDLPAPFTKDVQEFVKGLFLCGQTELQSRHHDASEKEERESNVVTINKFKLNILANSACVDLLVWAIADEAGADSLCGRLTEKINSNHNMKLVLAHMPLLMVCLEGLGKLAEKYPNIANTSIHCLRDFLVSPSPIISKLFRLHCEKSLSHDAQVGGTAGTLCDCCHSPFEKLRDSAIENLCLSLKSAFRVDPYCIPALVASLSNRLYTTESSESDSALIPNNTIVMLGHIAVALKDTGKTTETILQFFQQRLCRVPSPTDVLIVDQLGCMAMSKCEPNVYEEIMKMFVQITVEASNAAYSNDVNNHQYKHVSGAVINALANIAANIQGEQEMSELLVRLMELFVQLGLEGKRASDKAPTNKASSSAGNLGMLIPVIAVLVRRLPIIKQPKPRLLKLFRDFWLYCVVMGFTTQSGLWPNEWRQGVEQIAVKSPCLVGHSTRSELRQLQYTSAVRNDSVSVTQLQEFRTQILTLLEYPTEITAYVNKLSFAQCLFLLSVYWLETLRVQHSQEPSLQPILEYLVDQALITDKSGMWLCVASVADRVFIMFLDSMSQKPKDENRERELEDHAIFLLVNFNHIHKQIRRVADKYLSGLVDRFPHLLWNSNVLSRMLDMLHVLSSWLELDPNNPTPMLQVPNTPYSLQLMDTPEAREIIIPMMQFPILPKNLRRYPSYQNLKPKKHFLREIKEISGKAAFKKSKSKGVLPFLFCRSKWRNNHKERRIFALFGQNPVKEKPIPLLYPPLLVLKPEKSIMIFKQICQRTRHKSSEYYLASEYHIAHNVHDLAPMHSKEDIKSIVNDYSARCCGIIQEAMKWAPSATRSHLQDYLNEKVNLGEFEDMSVSNKRANIQSAVLSSTMEKQGGSQNTPLFVCSVSKRAKFSGQVSGMLQGPQNPADITKKLISDIEKTFIENDNQAHHDALWRATALLTSLEETDRQLLHIVAWSQVYLFTSEAVSTAVQCWQWLISARPSIELIWLEEMITAWQYTIDKKLGLFSEDEEECSPLAPHEECILEPKPPFVKPHDIWIQFLYELVETAKYSSKEKVDMLVSLLHRSLPMVVGGNEAHLNRHISAAAPRFRLLSCAISLLQSDVLARSLSKNVLRERVYSTCLDHFCAPSKCPTQSPLQLQEDISALIKFWQTMHSDKKYLMASVIGDFDVNGAGEHSNILINNISTTLGTDLPRPNSASGWINTVPLSASTSTLSKKTARSKRQANTGDLFVKDYIKKRNLILDLLAVEIELLITWCNPTGKAELFFPGEENIANWKSKPVLDRGLRDITRLAWDLSPVLAVFLPTRLKSSESMVKEICRLVRSNPSAVSHIPHALKYLVTTETILDDAPELSHCLSWARVSPVQALSYFSRQYPPHPITAQYAVRVLSSYPADAVLYYIPQLVQSLRHDTMGYVVEFIKYIAKKSQVVCHQLIWNMKTNMYIDEEMHHKDALFDTLDALVKCIVGTLSGPAKQFYEREFNFFDQITAVSGKIRPFPKGAERKKACLDELSLIKVQEGCYLPSNPEAMVLDIDYKSGTPMQSAAKAPYLAKFFVRRCGIHELESNAMAISSGVERTPEKSVSSVTTIETWQAAIFKVGDDVRQDMLALQVIGIFKNIFQQVGLDLFLFPYRVVATAPGCGVIECVPDAKSRDQLGRQTDIGMYEYFIKTYGDENTKEFQTARRNFVRSMAAYSVVGYLLQIKDRHNGNIMLDGAGHIIHIDFGFMFESSPGGNLGFEPDIKLTDEMVMIMGGKVEATPFRWFTELCVQAYLAVRPYQEAIISLVSLMLDTGLPCFRGQTIKLLRARFAPNASDKEAAVHMMSVIRNSFLNFRTRTYDMIQYYQNQIPY</sequence>
<keyword evidence="5" id="KW-1003">Cell membrane</keyword>
<evidence type="ECO:0000256" key="15">
    <source>
        <dbReference type="ARBA" id="ARBA00062776"/>
    </source>
</evidence>
<evidence type="ECO:0000256" key="16">
    <source>
        <dbReference type="ARBA" id="ARBA00067500"/>
    </source>
</evidence>
<dbReference type="PANTHER" id="PTHR10048">
    <property type="entry name" value="PHOSPHATIDYLINOSITOL KINASE"/>
    <property type="match status" value="1"/>
</dbReference>
<comment type="similarity">
    <text evidence="3">Belongs to the PI3/PI4-kinase family. Type III PI4K subfamily.</text>
</comment>
<dbReference type="InterPro" id="IPR045495">
    <property type="entry name" value="PI4K_N"/>
</dbReference>
<dbReference type="PROSITE" id="PS50290">
    <property type="entry name" value="PI3_4_KINASE_3"/>
    <property type="match status" value="1"/>
</dbReference>
<comment type="subunit">
    <text evidence="15">Component of a phosphatidylinositol 4-kinase (PI4K) complex, composed of PI4KA, EFR3 (EFR3A or EFR3B), TTC7 (TTC7A or TTC7B) and HYCC (HYCC1 or HYCC2). Interacts with TMEM150A; regulating recruitment to the plasma membrane. Interacts with TTC7A.</text>
</comment>
<dbReference type="InterPro" id="IPR011009">
    <property type="entry name" value="Kinase-like_dom_sf"/>
</dbReference>
<dbReference type="Pfam" id="PF00613">
    <property type="entry name" value="PI3Ka"/>
    <property type="match status" value="1"/>
</dbReference>
<dbReference type="SMART" id="SM00145">
    <property type="entry name" value="PI3Ka"/>
    <property type="match status" value="1"/>
</dbReference>
<evidence type="ECO:0000256" key="12">
    <source>
        <dbReference type="ARBA" id="ARBA00023098"/>
    </source>
</evidence>
<dbReference type="EnsemblMetazoa" id="XM_014385543.2">
    <property type="protein sequence ID" value="XP_014241029.1"/>
    <property type="gene ID" value="LOC106661843"/>
</dbReference>
<dbReference type="Proteomes" id="UP000494040">
    <property type="component" value="Unassembled WGS sequence"/>
</dbReference>
<dbReference type="FunFam" id="1.25.40.70:FF:000002">
    <property type="entry name" value="Phosphatidylinositol 4-kinase, catalytic, alpha"/>
    <property type="match status" value="1"/>
</dbReference>
<evidence type="ECO:0000259" key="18">
    <source>
        <dbReference type="PROSITE" id="PS50290"/>
    </source>
</evidence>
<evidence type="ECO:0000256" key="7">
    <source>
        <dbReference type="ARBA" id="ARBA00022553"/>
    </source>
</evidence>
<comment type="subcellular location">
    <subcellularLocation>
        <location evidence="1">Cell membrane</location>
    </subcellularLocation>
    <subcellularLocation>
        <location evidence="2">Cytoplasm</location>
    </subcellularLocation>
</comment>
<dbReference type="FunFam" id="3.30.1010.10:FF:000009">
    <property type="entry name" value="Phosphatidylinositol 4-kinase, catalytic, alpha"/>
    <property type="match status" value="1"/>
</dbReference>
<evidence type="ECO:0000256" key="13">
    <source>
        <dbReference type="ARBA" id="ARBA00023136"/>
    </source>
</evidence>
<dbReference type="InterPro" id="IPR016024">
    <property type="entry name" value="ARM-type_fold"/>
</dbReference>
<evidence type="ECO:0000313" key="20">
    <source>
        <dbReference type="EnsemblMetazoa" id="XP_014241029.1"/>
    </source>
</evidence>
<dbReference type="OrthoDB" id="10264149at2759"/>
<feature type="domain" description="PIK helical" evidence="19">
    <location>
        <begin position="1728"/>
        <end position="1905"/>
    </location>
</feature>
<evidence type="ECO:0000256" key="17">
    <source>
        <dbReference type="SAM" id="MobiDB-lite"/>
    </source>
</evidence>
<dbReference type="CTD" id="31247"/>
<dbReference type="SMART" id="SM00146">
    <property type="entry name" value="PI3Kc"/>
    <property type="match status" value="1"/>
</dbReference>
<dbReference type="Gene3D" id="3.30.1010.10">
    <property type="entry name" value="Phosphatidylinositol 3-kinase Catalytic Subunit, Chain A, domain 4"/>
    <property type="match status" value="1"/>
</dbReference>
<reference evidence="20" key="1">
    <citation type="submission" date="2022-01" db="UniProtKB">
        <authorList>
            <consortium name="EnsemblMetazoa"/>
        </authorList>
    </citation>
    <scope>IDENTIFICATION</scope>
</reference>
<keyword evidence="12" id="KW-0443">Lipid metabolism</keyword>
<dbReference type="GO" id="GO:0046854">
    <property type="term" value="P:phosphatidylinositol phosphate biosynthetic process"/>
    <property type="evidence" value="ECO:0007669"/>
    <property type="project" value="InterPro"/>
</dbReference>
<evidence type="ECO:0000256" key="3">
    <source>
        <dbReference type="ARBA" id="ARBA00006209"/>
    </source>
</evidence>
<dbReference type="GO" id="GO:0004430">
    <property type="term" value="F:1-phosphatidylinositol 4-kinase activity"/>
    <property type="evidence" value="ECO:0007669"/>
    <property type="project" value="UniProtKB-EC"/>
</dbReference>
<dbReference type="Gene3D" id="1.10.1070.11">
    <property type="entry name" value="Phosphatidylinositol 3-/4-kinase, catalytic domain"/>
    <property type="match status" value="1"/>
</dbReference>
<evidence type="ECO:0000259" key="19">
    <source>
        <dbReference type="PROSITE" id="PS51545"/>
    </source>
</evidence>
<evidence type="ECO:0000256" key="2">
    <source>
        <dbReference type="ARBA" id="ARBA00004496"/>
    </source>
</evidence>
<dbReference type="PANTHER" id="PTHR10048:SF15">
    <property type="entry name" value="PHOSPHATIDYLINOSITOL 4-KINASE ALPHA"/>
    <property type="match status" value="1"/>
</dbReference>
<keyword evidence="21" id="KW-1185">Reference proteome</keyword>
<dbReference type="InterPro" id="IPR036940">
    <property type="entry name" value="PI3/4_kinase_cat_sf"/>
</dbReference>
<keyword evidence="6" id="KW-0963">Cytoplasm</keyword>
<proteinExistence type="inferred from homology"/>
<dbReference type="OMA" id="MSQRDEN"/>
<evidence type="ECO:0000256" key="4">
    <source>
        <dbReference type="ARBA" id="ARBA00012169"/>
    </source>
</evidence>
<dbReference type="PROSITE" id="PS51545">
    <property type="entry name" value="PIK_HELICAL"/>
    <property type="match status" value="1"/>
</dbReference>
<feature type="region of interest" description="Disordered" evidence="17">
    <location>
        <begin position="287"/>
        <end position="307"/>
    </location>
</feature>
<dbReference type="Gene3D" id="1.25.40.70">
    <property type="entry name" value="Phosphatidylinositol 3-kinase, accessory domain (PIK)"/>
    <property type="match status" value="1"/>
</dbReference>
<dbReference type="GO" id="GO:0005886">
    <property type="term" value="C:plasma membrane"/>
    <property type="evidence" value="ECO:0007669"/>
    <property type="project" value="UniProtKB-SubCell"/>
</dbReference>
<dbReference type="InterPro" id="IPR042236">
    <property type="entry name" value="PI3K_accessory_sf"/>
</dbReference>
<evidence type="ECO:0000256" key="9">
    <source>
        <dbReference type="ARBA" id="ARBA00022741"/>
    </source>
</evidence>
<dbReference type="GeneID" id="106661843"/>
<evidence type="ECO:0000313" key="21">
    <source>
        <dbReference type="Proteomes" id="UP000494040"/>
    </source>
</evidence>
<keyword evidence="13" id="KW-0472">Membrane</keyword>
<dbReference type="GO" id="GO:0048015">
    <property type="term" value="P:phosphatidylinositol-mediated signaling"/>
    <property type="evidence" value="ECO:0007669"/>
    <property type="project" value="TreeGrafter"/>
</dbReference>
<feature type="domain" description="PI3K/PI4K catalytic" evidence="18">
    <location>
        <begin position="2005"/>
        <end position="2274"/>
    </location>
</feature>
<keyword evidence="8" id="KW-0808">Transferase</keyword>
<evidence type="ECO:0000256" key="11">
    <source>
        <dbReference type="ARBA" id="ARBA00022840"/>
    </source>
</evidence>
<organism evidence="20 21">
    <name type="scientific">Cimex lectularius</name>
    <name type="common">Bed bug</name>
    <name type="synonym">Acanthia lectularia</name>
    <dbReference type="NCBI Taxonomy" id="79782"/>
    <lineage>
        <taxon>Eukaryota</taxon>
        <taxon>Metazoa</taxon>
        <taxon>Ecdysozoa</taxon>
        <taxon>Arthropoda</taxon>
        <taxon>Hexapoda</taxon>
        <taxon>Insecta</taxon>
        <taxon>Pterygota</taxon>
        <taxon>Neoptera</taxon>
        <taxon>Paraneoptera</taxon>
        <taxon>Hemiptera</taxon>
        <taxon>Heteroptera</taxon>
        <taxon>Panheteroptera</taxon>
        <taxon>Cimicomorpha</taxon>
        <taxon>Cimicidae</taxon>
        <taxon>Cimex</taxon>
    </lineage>
</organism>
<evidence type="ECO:0000256" key="10">
    <source>
        <dbReference type="ARBA" id="ARBA00022777"/>
    </source>
</evidence>
<dbReference type="EC" id="2.7.1.67" evidence="4"/>
<keyword evidence="7" id="KW-0597">Phosphoprotein</keyword>
<dbReference type="CDD" id="cd05167">
    <property type="entry name" value="PI4Kc_III_alpha"/>
    <property type="match status" value="1"/>
</dbReference>
<dbReference type="InterPro" id="IPR018936">
    <property type="entry name" value="PI3/4_kinase_CS"/>
</dbReference>
<dbReference type="PROSITE" id="PS00915">
    <property type="entry name" value="PI3_4_KINASE_1"/>
    <property type="match status" value="1"/>
</dbReference>
<dbReference type="FunFam" id="1.10.1070.11:FF:000005">
    <property type="entry name" value="Phosphatidylinositol 4-kinase, catalytic, alpha"/>
    <property type="match status" value="1"/>
</dbReference>
<keyword evidence="10" id="KW-0418">Kinase</keyword>
<accession>A0A8I6REK8</accession>
<evidence type="ECO:0000256" key="5">
    <source>
        <dbReference type="ARBA" id="ARBA00022475"/>
    </source>
</evidence>
<dbReference type="InterPro" id="IPR001263">
    <property type="entry name" value="PI3K_accessory_dom"/>
</dbReference>
<dbReference type="Pfam" id="PF19274">
    <property type="entry name" value="PI4K_N"/>
    <property type="match status" value="2"/>
</dbReference>
<comment type="function">
    <text evidence="14">Acts on phosphatidylinositol (PtdIns) in the first committed step in the production of the second messenger inositol-1,4,5,-trisphosphate.</text>
</comment>
<dbReference type="GO" id="GO:0005737">
    <property type="term" value="C:cytoplasm"/>
    <property type="evidence" value="ECO:0007669"/>
    <property type="project" value="UniProtKB-SubCell"/>
</dbReference>
<dbReference type="GO" id="GO:0005524">
    <property type="term" value="F:ATP binding"/>
    <property type="evidence" value="ECO:0007669"/>
    <property type="project" value="UniProtKB-KW"/>
</dbReference>
<protein>
    <recommendedName>
        <fullName evidence="16">Phosphatidylinositol 4-kinase alpha</fullName>
        <ecNumber evidence="4">2.7.1.67</ecNumber>
    </recommendedName>
</protein>
<evidence type="ECO:0000256" key="1">
    <source>
        <dbReference type="ARBA" id="ARBA00004236"/>
    </source>
</evidence>
<dbReference type="InterPro" id="IPR000403">
    <property type="entry name" value="PI3/4_kinase_cat_dom"/>
</dbReference>
<dbReference type="SUPFAM" id="SSF48371">
    <property type="entry name" value="ARM repeat"/>
    <property type="match status" value="2"/>
</dbReference>
<evidence type="ECO:0000256" key="14">
    <source>
        <dbReference type="ARBA" id="ARBA00056014"/>
    </source>
</evidence>
<name>A0A8I6REK8_CIMLE</name>
<evidence type="ECO:0000256" key="8">
    <source>
        <dbReference type="ARBA" id="ARBA00022679"/>
    </source>
</evidence>